<dbReference type="EMBL" id="MF101437">
    <property type="protein sequence ID" value="ARW65467.1"/>
    <property type="molecule type" value="Genomic_DNA"/>
</dbReference>
<proteinExistence type="predicted"/>
<dbReference type="AlphaFoldDB" id="A0A1Z1MHB7"/>
<accession>A0A1Z1MHB7</accession>
<protein>
    <submittedName>
        <fullName evidence="1">Uncharacterized protein</fullName>
    </submittedName>
</protein>
<geneLocation type="chloroplast" evidence="1"/>
<name>A0A1Z1MHB7_MELHR</name>
<dbReference type="GeneID" id="33358285"/>
<sequence length="40" mass="4903">MFVFIYYIISNKILISSRIDNKIKKRILVLKKTRILFFIL</sequence>
<keyword evidence="1" id="KW-0934">Plastid</keyword>
<evidence type="ECO:0000313" key="1">
    <source>
        <dbReference type="EMBL" id="ARW65467.1"/>
    </source>
</evidence>
<organism evidence="1">
    <name type="scientific">Melanothamnus harveyi</name>
    <name type="common">Filamentous red alga</name>
    <name type="synonym">Neosiphonia harveyi</name>
    <dbReference type="NCBI Taxonomy" id="397005"/>
    <lineage>
        <taxon>Eukaryota</taxon>
        <taxon>Rhodophyta</taxon>
        <taxon>Florideophyceae</taxon>
        <taxon>Rhodymeniophycidae</taxon>
        <taxon>Ceramiales</taxon>
        <taxon>Rhodomelaceae</taxon>
        <taxon>Polysiphonioideae</taxon>
        <taxon>Melanothamnus</taxon>
    </lineage>
</organism>
<keyword evidence="1" id="KW-0150">Chloroplast</keyword>
<gene>
    <name evidence="1" type="primary">orf40</name>
</gene>
<reference evidence="1" key="1">
    <citation type="journal article" date="2017" name="J. Phycol.">
        <title>Analysis of chloroplast genomes and a supermatrix inform reclassification of the Rhodomelaceae (Rhodophyta).</title>
        <authorList>
            <person name="Diaz-Tapia P."/>
            <person name="Maggs C.A."/>
            <person name="West J.A."/>
            <person name="Verbruggen H."/>
        </authorList>
    </citation>
    <scope>NUCLEOTIDE SEQUENCE</scope>
    <source>
        <strain evidence="1">PD890</strain>
    </source>
</reference>
<dbReference type="RefSeq" id="YP_009396155.1">
    <property type="nucleotide sequence ID" value="NC_035281.1"/>
</dbReference>